<dbReference type="AlphaFoldDB" id="A0A495MLM9"/>
<keyword evidence="3" id="KW-1185">Reference proteome</keyword>
<evidence type="ECO:0000313" key="3">
    <source>
        <dbReference type="Proteomes" id="UP000277579"/>
    </source>
</evidence>
<name>A0A495MLM9_9FLAO</name>
<dbReference type="Gene3D" id="2.40.360.20">
    <property type="match status" value="1"/>
</dbReference>
<evidence type="ECO:0008006" key="4">
    <source>
        <dbReference type="Google" id="ProtNLM"/>
    </source>
</evidence>
<comment type="caution">
    <text evidence="2">The sequence shown here is derived from an EMBL/GenBank/DDBJ whole genome shotgun (WGS) entry which is preliminary data.</text>
</comment>
<gene>
    <name evidence="2" type="ORF">CLV94_1385</name>
</gene>
<reference evidence="2 3" key="1">
    <citation type="submission" date="2018-10" db="EMBL/GenBank/DDBJ databases">
        <title>Genomic Encyclopedia of Archaeal and Bacterial Type Strains, Phase II (KMG-II): from individual species to whole genera.</title>
        <authorList>
            <person name="Goeker M."/>
        </authorList>
    </citation>
    <scope>NUCLEOTIDE SEQUENCE [LARGE SCALE GENOMIC DNA]</scope>
    <source>
        <strain evidence="2 3">DSM 29537</strain>
    </source>
</reference>
<feature type="chain" id="PRO_5019781110" description="Lipid-binding hydrolase" evidence="1">
    <location>
        <begin position="22"/>
        <end position="225"/>
    </location>
</feature>
<proteinExistence type="predicted"/>
<protein>
    <recommendedName>
        <fullName evidence="4">Lipid-binding hydrolase</fullName>
    </recommendedName>
</protein>
<keyword evidence="1" id="KW-0732">Signal</keyword>
<sequence length="225" mass="24814">MKKIVLAILFVSLMLASCSSDDSGESNGVSTGNYWPMAVNNTWVFDDNGTSSELKITGTDVFNGTTYYKLYDASDSTFGVENWVTKKGATYFQKVADATINQDGIVISMEGYEVPMFKDDLQPNATWSGTVSPKVTYNVNGQTASLTAKVKYTGTMLEKAPTVTLNGETYTDVLKIKLKIEVTIANQLTVADQEYWFAKDVGPIREYQSTNGETSERTIIDYILN</sequence>
<accession>A0A495MLM9</accession>
<dbReference type="RefSeq" id="WP_121375656.1">
    <property type="nucleotide sequence ID" value="NZ_RBLC01000001.1"/>
</dbReference>
<evidence type="ECO:0000313" key="2">
    <source>
        <dbReference type="EMBL" id="RKS26328.1"/>
    </source>
</evidence>
<dbReference type="EMBL" id="RBLC01000001">
    <property type="protein sequence ID" value="RKS26328.1"/>
    <property type="molecule type" value="Genomic_DNA"/>
</dbReference>
<dbReference type="OrthoDB" id="705385at2"/>
<feature type="signal peptide" evidence="1">
    <location>
        <begin position="1"/>
        <end position="21"/>
    </location>
</feature>
<dbReference type="Proteomes" id="UP000277579">
    <property type="component" value="Unassembled WGS sequence"/>
</dbReference>
<evidence type="ECO:0000256" key="1">
    <source>
        <dbReference type="SAM" id="SignalP"/>
    </source>
</evidence>
<organism evidence="2 3">
    <name type="scientific">Flavobacterium endophyticum</name>
    <dbReference type="NCBI Taxonomy" id="1540163"/>
    <lineage>
        <taxon>Bacteria</taxon>
        <taxon>Pseudomonadati</taxon>
        <taxon>Bacteroidota</taxon>
        <taxon>Flavobacteriia</taxon>
        <taxon>Flavobacteriales</taxon>
        <taxon>Flavobacteriaceae</taxon>
        <taxon>Flavobacterium</taxon>
    </lineage>
</organism>
<dbReference type="PROSITE" id="PS51257">
    <property type="entry name" value="PROKAR_LIPOPROTEIN"/>
    <property type="match status" value="1"/>
</dbReference>